<organism evidence="1 2">
    <name type="scientific">Mucuna pruriens</name>
    <name type="common">Velvet bean</name>
    <name type="synonym">Dolichos pruriens</name>
    <dbReference type="NCBI Taxonomy" id="157652"/>
    <lineage>
        <taxon>Eukaryota</taxon>
        <taxon>Viridiplantae</taxon>
        <taxon>Streptophyta</taxon>
        <taxon>Embryophyta</taxon>
        <taxon>Tracheophyta</taxon>
        <taxon>Spermatophyta</taxon>
        <taxon>Magnoliopsida</taxon>
        <taxon>eudicotyledons</taxon>
        <taxon>Gunneridae</taxon>
        <taxon>Pentapetalae</taxon>
        <taxon>rosids</taxon>
        <taxon>fabids</taxon>
        <taxon>Fabales</taxon>
        <taxon>Fabaceae</taxon>
        <taxon>Papilionoideae</taxon>
        <taxon>50 kb inversion clade</taxon>
        <taxon>NPAAA clade</taxon>
        <taxon>indigoferoid/millettioid clade</taxon>
        <taxon>Phaseoleae</taxon>
        <taxon>Mucuna</taxon>
    </lineage>
</organism>
<evidence type="ECO:0000313" key="2">
    <source>
        <dbReference type="Proteomes" id="UP000257109"/>
    </source>
</evidence>
<dbReference type="EMBL" id="QJKJ01006336">
    <property type="protein sequence ID" value="RDX87096.1"/>
    <property type="molecule type" value="Genomic_DNA"/>
</dbReference>
<name>A0A371G997_MUCPR</name>
<gene>
    <name evidence="1" type="ORF">CR513_31478</name>
</gene>
<keyword evidence="2" id="KW-1185">Reference proteome</keyword>
<reference evidence="1" key="1">
    <citation type="submission" date="2018-05" db="EMBL/GenBank/DDBJ databases">
        <title>Draft genome of Mucuna pruriens seed.</title>
        <authorList>
            <person name="Nnadi N.E."/>
            <person name="Vos R."/>
            <person name="Hasami M.H."/>
            <person name="Devisetty U.K."/>
            <person name="Aguiy J.C."/>
        </authorList>
    </citation>
    <scope>NUCLEOTIDE SEQUENCE [LARGE SCALE GENOMIC DNA]</scope>
    <source>
        <strain evidence="1">JCA_2017</strain>
    </source>
</reference>
<evidence type="ECO:0008006" key="3">
    <source>
        <dbReference type="Google" id="ProtNLM"/>
    </source>
</evidence>
<dbReference type="Proteomes" id="UP000257109">
    <property type="component" value="Unassembled WGS sequence"/>
</dbReference>
<protein>
    <recommendedName>
        <fullName evidence="3">CCHC-type domain-containing protein</fullName>
    </recommendedName>
</protein>
<accession>A0A371G997</accession>
<proteinExistence type="predicted"/>
<comment type="caution">
    <text evidence="1">The sequence shown here is derived from an EMBL/GenBank/DDBJ whole genome shotgun (WGS) entry which is preliminary data.</text>
</comment>
<dbReference type="AlphaFoldDB" id="A0A371G997"/>
<sequence length="164" mass="19236">MLKEILDKFSKAVTQIRLLGENLSDQRVVEKFLLINALHAIEQRRSLRMEENIEEKEKGNEGGWKNKFHHAPFVRTTILNFCWYRPGIKCRACNQLGHVEKVCKIKQINMDSKPNPTSLKSPLAMEKVLMSKENELLLLKLRYILIYFRYISIVLHGPKINKVF</sequence>
<evidence type="ECO:0000313" key="1">
    <source>
        <dbReference type="EMBL" id="RDX87096.1"/>
    </source>
</evidence>
<feature type="non-terminal residue" evidence="1">
    <location>
        <position position="1"/>
    </location>
</feature>